<dbReference type="InterPro" id="IPR043502">
    <property type="entry name" value="DNA/RNA_pol_sf"/>
</dbReference>
<evidence type="ECO:0000256" key="11">
    <source>
        <dbReference type="ARBA" id="ARBA00023204"/>
    </source>
</evidence>
<dbReference type="InterPro" id="IPR024728">
    <property type="entry name" value="PolY_HhH_motif"/>
</dbReference>
<keyword evidence="6" id="KW-0235">DNA replication</keyword>
<dbReference type="GO" id="GO:0003887">
    <property type="term" value="F:DNA-directed DNA polymerase activity"/>
    <property type="evidence" value="ECO:0007669"/>
    <property type="project" value="UniProtKB-KW"/>
</dbReference>
<dbReference type="AlphaFoldDB" id="K5W4Z4"/>
<dbReference type="Gene3D" id="3.40.1170.60">
    <property type="match status" value="1"/>
</dbReference>
<keyword evidence="10" id="KW-0239">DNA-directed DNA polymerase</keyword>
<comment type="similarity">
    <text evidence="1">Belongs to the DNA polymerase type-Y family.</text>
</comment>
<dbReference type="Pfam" id="PF11799">
    <property type="entry name" value="IMS_C"/>
    <property type="match status" value="1"/>
</dbReference>
<dbReference type="Proteomes" id="UP000008370">
    <property type="component" value="Unassembled WGS sequence"/>
</dbReference>
<dbReference type="RefSeq" id="XP_007396909.1">
    <property type="nucleotide sequence ID" value="XM_007396847.1"/>
</dbReference>
<organism evidence="16 17">
    <name type="scientific">Phanerochaete carnosa (strain HHB-10118-sp)</name>
    <name type="common">White-rot fungus</name>
    <name type="synonym">Peniophora carnosa</name>
    <dbReference type="NCBI Taxonomy" id="650164"/>
    <lineage>
        <taxon>Eukaryota</taxon>
        <taxon>Fungi</taxon>
        <taxon>Dikarya</taxon>
        <taxon>Basidiomycota</taxon>
        <taxon>Agaricomycotina</taxon>
        <taxon>Agaricomycetes</taxon>
        <taxon>Polyporales</taxon>
        <taxon>Phanerochaetaceae</taxon>
        <taxon>Phanerochaete</taxon>
    </lineage>
</organism>
<dbReference type="InParanoid" id="K5W4Z4"/>
<dbReference type="Pfam" id="PF11798">
    <property type="entry name" value="IMS_HHH"/>
    <property type="match status" value="1"/>
</dbReference>
<dbReference type="Gene3D" id="3.30.1490.100">
    <property type="entry name" value="DNA polymerase, Y-family, little finger domain"/>
    <property type="match status" value="1"/>
</dbReference>
<keyword evidence="17" id="KW-1185">Reference proteome</keyword>
<proteinExistence type="inferred from homology"/>
<evidence type="ECO:0000256" key="9">
    <source>
        <dbReference type="ARBA" id="ARBA00022842"/>
    </source>
</evidence>
<keyword evidence="7" id="KW-0479">Metal-binding</keyword>
<dbReference type="InterPro" id="IPR017961">
    <property type="entry name" value="DNA_pol_Y-fam_little_finger"/>
</dbReference>
<feature type="coiled-coil region" evidence="13">
    <location>
        <begin position="353"/>
        <end position="380"/>
    </location>
</feature>
<accession>K5W4Z4</accession>
<evidence type="ECO:0000313" key="16">
    <source>
        <dbReference type="EMBL" id="EKM54210.1"/>
    </source>
</evidence>
<sequence>MRVLGNKDDDDAAPAASQDTASFLRRLAGPSIMKAGLAKDQTEINRIIAEASKGSKFYENEKRKDKELTERIARIIKARDDVLREADIGTSLAKMEVQRDLSQIIVHVDMDAFYASVELLDDPSLGDKPFAVGHGVISTASYAARKHGVRSGMAEFVARKLCPQLVVVPCHFSRYMELSRQVMDIFRRYDPTMCAAGCDEGYLNITPYCEEYMLSADDCVRGMRETVFRETKLTVSAGIAPNKVLAKICSDRNKPNGQFALDFTPAAVKAFMHDLSIRKIPGVGRVNERLLDSVGIQTCGDIYTHRATLALMDKYFGLHFLLQTYLGIASNVVQPGQREERKSIGAERTFHTISSKEDILRKLEEVAAELNEDLERTGWTGKTVTLKYKLDTYQVFTRAKSFDRWISTKKEDLFATGKELLLPELPLRLRLIGLRVMKLKDLRVDADKPGSIRRFFENAGSSPRKKRRLSVAGQKEPNDPDELQLTQDGYEDAMPGFYEHEDLERDGFDEADHDANLPTSKPTSAATEHTCPVCARTWATDNAGLNAHVDYCLSRGAIREAQQTASGAPGVLKPLTLGAKVGKRKSQYQ</sequence>
<dbReference type="SUPFAM" id="SSF56672">
    <property type="entry name" value="DNA/RNA polymerases"/>
    <property type="match status" value="1"/>
</dbReference>
<dbReference type="STRING" id="650164.K5W4Z4"/>
<dbReference type="HAMAP" id="MF_01113">
    <property type="entry name" value="DNApol_IV"/>
    <property type="match status" value="1"/>
</dbReference>
<dbReference type="InterPro" id="IPR001126">
    <property type="entry name" value="UmuC"/>
</dbReference>
<dbReference type="Gene3D" id="1.10.150.810">
    <property type="match status" value="2"/>
</dbReference>
<evidence type="ECO:0000256" key="6">
    <source>
        <dbReference type="ARBA" id="ARBA00022705"/>
    </source>
</evidence>
<keyword evidence="5" id="KW-0548">Nucleotidyltransferase</keyword>
<evidence type="ECO:0000256" key="14">
    <source>
        <dbReference type="SAM" id="MobiDB-lite"/>
    </source>
</evidence>
<dbReference type="Gene3D" id="3.30.160.60">
    <property type="entry name" value="Classic Zinc Finger"/>
    <property type="match status" value="1"/>
</dbReference>
<dbReference type="PROSITE" id="PS50173">
    <property type="entry name" value="UMUC"/>
    <property type="match status" value="1"/>
</dbReference>
<dbReference type="GeneID" id="18908679"/>
<evidence type="ECO:0000256" key="2">
    <source>
        <dbReference type="ARBA" id="ARBA00012417"/>
    </source>
</evidence>
<evidence type="ECO:0000256" key="10">
    <source>
        <dbReference type="ARBA" id="ARBA00022932"/>
    </source>
</evidence>
<evidence type="ECO:0000256" key="3">
    <source>
        <dbReference type="ARBA" id="ARBA00016178"/>
    </source>
</evidence>
<keyword evidence="4" id="KW-0808">Transferase</keyword>
<dbReference type="Gene3D" id="3.30.70.270">
    <property type="match status" value="1"/>
</dbReference>
<reference evidence="16 17" key="1">
    <citation type="journal article" date="2012" name="BMC Genomics">
        <title>Comparative genomics of the white-rot fungi, Phanerochaete carnosa and P. chrysosporium, to elucidate the genetic basis of the distinct wood types they colonize.</title>
        <authorList>
            <person name="Suzuki H."/>
            <person name="MacDonald J."/>
            <person name="Syed K."/>
            <person name="Salamov A."/>
            <person name="Hori C."/>
            <person name="Aerts A."/>
            <person name="Henrissat B."/>
            <person name="Wiebenga A."/>
            <person name="vanKuyk P.A."/>
            <person name="Barry K."/>
            <person name="Lindquist E."/>
            <person name="LaButti K."/>
            <person name="Lapidus A."/>
            <person name="Lucas S."/>
            <person name="Coutinho P."/>
            <person name="Gong Y."/>
            <person name="Samejima M."/>
            <person name="Mahadevan R."/>
            <person name="Abou-Zaid M."/>
            <person name="de Vries R.P."/>
            <person name="Igarashi K."/>
            <person name="Yadav J.S."/>
            <person name="Grigoriev I.V."/>
            <person name="Master E.R."/>
        </authorList>
    </citation>
    <scope>NUCLEOTIDE SEQUENCE [LARGE SCALE GENOMIC DNA]</scope>
    <source>
        <strain evidence="16 17">HHB-10118-sp</strain>
    </source>
</reference>
<dbReference type="CDD" id="cd03586">
    <property type="entry name" value="PolY_Pol_IV_kappa"/>
    <property type="match status" value="1"/>
</dbReference>
<keyword evidence="8" id="KW-0227">DNA damage</keyword>
<dbReference type="PANTHER" id="PTHR11076">
    <property type="entry name" value="DNA REPAIR POLYMERASE UMUC / TRANSFERASE FAMILY MEMBER"/>
    <property type="match status" value="1"/>
</dbReference>
<evidence type="ECO:0000256" key="7">
    <source>
        <dbReference type="ARBA" id="ARBA00022723"/>
    </source>
</evidence>
<comment type="catalytic activity">
    <reaction evidence="12">
        <text>DNA(n) + a 2'-deoxyribonucleoside 5'-triphosphate = DNA(n+1) + diphosphate</text>
        <dbReference type="Rhea" id="RHEA:22508"/>
        <dbReference type="Rhea" id="RHEA-COMP:17339"/>
        <dbReference type="Rhea" id="RHEA-COMP:17340"/>
        <dbReference type="ChEBI" id="CHEBI:33019"/>
        <dbReference type="ChEBI" id="CHEBI:61560"/>
        <dbReference type="ChEBI" id="CHEBI:173112"/>
        <dbReference type="EC" id="2.7.7.7"/>
    </reaction>
</comment>
<evidence type="ECO:0000313" key="17">
    <source>
        <dbReference type="Proteomes" id="UP000008370"/>
    </source>
</evidence>
<dbReference type="InterPro" id="IPR022880">
    <property type="entry name" value="DNApol_IV"/>
</dbReference>
<evidence type="ECO:0000256" key="12">
    <source>
        <dbReference type="ARBA" id="ARBA00049244"/>
    </source>
</evidence>
<dbReference type="Pfam" id="PF00817">
    <property type="entry name" value="IMS"/>
    <property type="match status" value="1"/>
</dbReference>
<dbReference type="HOGENOM" id="CLU_012348_11_2_1"/>
<dbReference type="InterPro" id="IPR043128">
    <property type="entry name" value="Rev_trsase/Diguanyl_cyclase"/>
</dbReference>
<evidence type="ECO:0000256" key="13">
    <source>
        <dbReference type="SAM" id="Coils"/>
    </source>
</evidence>
<dbReference type="SUPFAM" id="SSF100879">
    <property type="entry name" value="Lesion bypass DNA polymerase (Y-family), little finger domain"/>
    <property type="match status" value="1"/>
</dbReference>
<feature type="domain" description="UmuC" evidence="15">
    <location>
        <begin position="105"/>
        <end position="284"/>
    </location>
</feature>
<evidence type="ECO:0000259" key="15">
    <source>
        <dbReference type="PROSITE" id="PS50173"/>
    </source>
</evidence>
<dbReference type="PANTHER" id="PTHR11076:SF33">
    <property type="entry name" value="DNA POLYMERASE KAPPA"/>
    <property type="match status" value="1"/>
</dbReference>
<dbReference type="InterPro" id="IPR050116">
    <property type="entry name" value="DNA_polymerase-Y"/>
</dbReference>
<dbReference type="GO" id="GO:0006281">
    <property type="term" value="P:DNA repair"/>
    <property type="evidence" value="ECO:0007669"/>
    <property type="project" value="UniProtKB-KW"/>
</dbReference>
<dbReference type="EMBL" id="JH930473">
    <property type="protein sequence ID" value="EKM54210.1"/>
    <property type="molecule type" value="Genomic_DNA"/>
</dbReference>
<dbReference type="FunFam" id="3.40.1170.60:FF:000012">
    <property type="entry name" value="Putative DNA-directed polymerase kappa"/>
    <property type="match status" value="1"/>
</dbReference>
<feature type="region of interest" description="Disordered" evidence="14">
    <location>
        <begin position="455"/>
        <end position="486"/>
    </location>
</feature>
<dbReference type="OrthoDB" id="1747274at2759"/>
<dbReference type="GO" id="GO:0046872">
    <property type="term" value="F:metal ion binding"/>
    <property type="evidence" value="ECO:0007669"/>
    <property type="project" value="UniProtKB-KW"/>
</dbReference>
<dbReference type="GO" id="GO:0042276">
    <property type="term" value="P:error-prone translesion synthesis"/>
    <property type="evidence" value="ECO:0007669"/>
    <property type="project" value="TreeGrafter"/>
</dbReference>
<dbReference type="InterPro" id="IPR036775">
    <property type="entry name" value="DNA_pol_Y-fam_lit_finger_sf"/>
</dbReference>
<evidence type="ECO:0000256" key="8">
    <source>
        <dbReference type="ARBA" id="ARBA00022763"/>
    </source>
</evidence>
<dbReference type="KEGG" id="pco:PHACADRAFT_145933"/>
<gene>
    <name evidence="16" type="ORF">PHACADRAFT_145933</name>
</gene>
<dbReference type="EC" id="2.7.7.7" evidence="2"/>
<keyword evidence="9" id="KW-0460">Magnesium</keyword>
<name>K5W4Z4_PHACS</name>
<dbReference type="FunFam" id="3.30.1490.100:FF:000004">
    <property type="entry name" value="DNA polymerase IV"/>
    <property type="match status" value="1"/>
</dbReference>
<evidence type="ECO:0000256" key="1">
    <source>
        <dbReference type="ARBA" id="ARBA00010945"/>
    </source>
</evidence>
<dbReference type="FunCoup" id="K5W4Z4">
    <property type="interactions" value="226"/>
</dbReference>
<dbReference type="GO" id="GO:0003684">
    <property type="term" value="F:damaged DNA binding"/>
    <property type="evidence" value="ECO:0007669"/>
    <property type="project" value="InterPro"/>
</dbReference>
<evidence type="ECO:0000256" key="5">
    <source>
        <dbReference type="ARBA" id="ARBA00022695"/>
    </source>
</evidence>
<dbReference type="GO" id="GO:0005634">
    <property type="term" value="C:nucleus"/>
    <property type="evidence" value="ECO:0007669"/>
    <property type="project" value="TreeGrafter"/>
</dbReference>
<dbReference type="GO" id="GO:0006260">
    <property type="term" value="P:DNA replication"/>
    <property type="evidence" value="ECO:0007669"/>
    <property type="project" value="UniProtKB-KW"/>
</dbReference>
<keyword evidence="11" id="KW-0234">DNA repair</keyword>
<keyword evidence="13" id="KW-0175">Coiled coil</keyword>
<dbReference type="GO" id="GO:0070987">
    <property type="term" value="P:error-free translesion synthesis"/>
    <property type="evidence" value="ECO:0007669"/>
    <property type="project" value="UniProtKB-ARBA"/>
</dbReference>
<evidence type="ECO:0000256" key="4">
    <source>
        <dbReference type="ARBA" id="ARBA00022679"/>
    </source>
</evidence>
<protein>
    <recommendedName>
        <fullName evidence="3">DNA polymerase kappa</fullName>
        <ecNumber evidence="2">2.7.7.7</ecNumber>
    </recommendedName>
</protein>
<dbReference type="NCBIfam" id="NF002677">
    <property type="entry name" value="PRK02406.1"/>
    <property type="match status" value="1"/>
</dbReference>